<organism evidence="2 3">
    <name type="scientific">Streptosporangium longisporum</name>
    <dbReference type="NCBI Taxonomy" id="46187"/>
    <lineage>
        <taxon>Bacteria</taxon>
        <taxon>Bacillati</taxon>
        <taxon>Actinomycetota</taxon>
        <taxon>Actinomycetes</taxon>
        <taxon>Streptosporangiales</taxon>
        <taxon>Streptosporangiaceae</taxon>
        <taxon>Streptosporangium</taxon>
    </lineage>
</organism>
<evidence type="ECO:0000256" key="1">
    <source>
        <dbReference type="SAM" id="MobiDB-lite"/>
    </source>
</evidence>
<dbReference type="EMBL" id="BAAAWD010000012">
    <property type="protein sequence ID" value="GAA3016222.1"/>
    <property type="molecule type" value="Genomic_DNA"/>
</dbReference>
<evidence type="ECO:0000313" key="2">
    <source>
        <dbReference type="EMBL" id="GAA3016222.1"/>
    </source>
</evidence>
<accession>A0ABP6KNQ2</accession>
<name>A0ABP6KNQ2_9ACTN</name>
<protein>
    <submittedName>
        <fullName evidence="2">Uncharacterized protein</fullName>
    </submittedName>
</protein>
<keyword evidence="3" id="KW-1185">Reference proteome</keyword>
<feature type="compositionally biased region" description="Pro residues" evidence="1">
    <location>
        <begin position="59"/>
        <end position="71"/>
    </location>
</feature>
<evidence type="ECO:0000313" key="3">
    <source>
        <dbReference type="Proteomes" id="UP001499930"/>
    </source>
</evidence>
<feature type="region of interest" description="Disordered" evidence="1">
    <location>
        <begin position="20"/>
        <end position="77"/>
    </location>
</feature>
<gene>
    <name evidence="2" type="ORF">GCM10017559_44820</name>
</gene>
<comment type="caution">
    <text evidence="2">The sequence shown here is derived from an EMBL/GenBank/DDBJ whole genome shotgun (WGS) entry which is preliminary data.</text>
</comment>
<sequence length="77" mass="8177">MTIRERDSMAQKRVALDQVESYLRPAHSTTETVSGPGDRGHVRPVTAGDPAQGRRPSCFPGPPLPSSPSPSAPASLR</sequence>
<dbReference type="Proteomes" id="UP001499930">
    <property type="component" value="Unassembled WGS sequence"/>
</dbReference>
<reference evidence="3" key="1">
    <citation type="journal article" date="2019" name="Int. J. Syst. Evol. Microbiol.">
        <title>The Global Catalogue of Microorganisms (GCM) 10K type strain sequencing project: providing services to taxonomists for standard genome sequencing and annotation.</title>
        <authorList>
            <consortium name="The Broad Institute Genomics Platform"/>
            <consortium name="The Broad Institute Genome Sequencing Center for Infectious Disease"/>
            <person name="Wu L."/>
            <person name="Ma J."/>
        </authorList>
    </citation>
    <scope>NUCLEOTIDE SEQUENCE [LARGE SCALE GENOMIC DNA]</scope>
    <source>
        <strain evidence="3">JCM 3106</strain>
    </source>
</reference>
<proteinExistence type="predicted"/>